<dbReference type="Gene3D" id="3.10.20.90">
    <property type="entry name" value="Phosphatidylinositol 3-kinase Catalytic Subunit, Chain A, domain 1"/>
    <property type="match status" value="1"/>
</dbReference>
<dbReference type="InterPro" id="IPR033614">
    <property type="entry name" value="RASSF1-6"/>
</dbReference>
<evidence type="ECO:0000313" key="3">
    <source>
        <dbReference type="Proteomes" id="UP001642483"/>
    </source>
</evidence>
<dbReference type="InterPro" id="IPR011524">
    <property type="entry name" value="SARAH_dom"/>
</dbReference>
<dbReference type="Pfam" id="PF16517">
    <property type="entry name" value="Nore1-SARAH"/>
    <property type="match status" value="1"/>
</dbReference>
<sequence>MSDIRLSGSRSVPKDFFMARLNDYNTYYDDGSEQLRKRMTKNGDLVIEGLLNIYWGLKTAIRLQVADESVKIRPKTIEKGGSSERNSLVISGQTVDLDNAIWGETRRQRKSANRLVVPGQSKDDTDVSESLLRTNSVIMRKKGVRNLRHRASINGHAYNHKTSVFTPAFGSVTKVRVSSQNNANDVITKLLNKFRVENPADEFSFYVVKETQERREMPRDEIPILSRVLIGPNEKLGKIFLMEKKMHQEIPLEVAQYIKLDVGILQMFLKKFHEEEEREVKKMRKRLITVLLFLQNNLNFARRLVDRIRHISSRCQITFNVSAIVS</sequence>
<dbReference type="InterPro" id="IPR029071">
    <property type="entry name" value="Ubiquitin-like_domsf"/>
</dbReference>
<comment type="caution">
    <text evidence="2">The sequence shown here is derived from an EMBL/GenBank/DDBJ whole genome shotgun (WGS) entry which is preliminary data.</text>
</comment>
<dbReference type="PANTHER" id="PTHR22738">
    <property type="entry name" value="RASSF"/>
    <property type="match status" value="1"/>
</dbReference>
<dbReference type="InterPro" id="IPR000159">
    <property type="entry name" value="RA_dom"/>
</dbReference>
<dbReference type="CDD" id="cd01784">
    <property type="entry name" value="RA_RASSF2_like"/>
    <property type="match status" value="1"/>
</dbReference>
<organism evidence="2 3">
    <name type="scientific">Clavelina lepadiformis</name>
    <name type="common">Light-bulb sea squirt</name>
    <name type="synonym">Ascidia lepadiformis</name>
    <dbReference type="NCBI Taxonomy" id="159417"/>
    <lineage>
        <taxon>Eukaryota</taxon>
        <taxon>Metazoa</taxon>
        <taxon>Chordata</taxon>
        <taxon>Tunicata</taxon>
        <taxon>Ascidiacea</taxon>
        <taxon>Aplousobranchia</taxon>
        <taxon>Clavelinidae</taxon>
        <taxon>Clavelina</taxon>
    </lineage>
</organism>
<accession>A0ABP0F1M4</accession>
<keyword evidence="3" id="KW-1185">Reference proteome</keyword>
<feature type="domain" description="Ras-associating" evidence="1">
    <location>
        <begin position="158"/>
        <end position="246"/>
    </location>
</feature>
<gene>
    <name evidence="2" type="ORF">CVLEPA_LOCUS1168</name>
</gene>
<protein>
    <recommendedName>
        <fullName evidence="1">Ras-associating domain-containing protein</fullName>
    </recommendedName>
</protein>
<name>A0ABP0F1M4_CLALP</name>
<dbReference type="EMBL" id="CAWYQH010000001">
    <property type="protein sequence ID" value="CAK8672182.1"/>
    <property type="molecule type" value="Genomic_DNA"/>
</dbReference>
<dbReference type="Proteomes" id="UP001642483">
    <property type="component" value="Unassembled WGS sequence"/>
</dbReference>
<evidence type="ECO:0000259" key="1">
    <source>
        <dbReference type="PROSITE" id="PS50200"/>
    </source>
</evidence>
<reference evidence="2 3" key="1">
    <citation type="submission" date="2024-02" db="EMBL/GenBank/DDBJ databases">
        <authorList>
            <person name="Daric V."/>
            <person name="Darras S."/>
        </authorList>
    </citation>
    <scope>NUCLEOTIDE SEQUENCE [LARGE SCALE GENOMIC DNA]</scope>
</reference>
<dbReference type="PROSITE" id="PS50200">
    <property type="entry name" value="RA"/>
    <property type="match status" value="1"/>
</dbReference>
<evidence type="ECO:0000313" key="2">
    <source>
        <dbReference type="EMBL" id="CAK8672182.1"/>
    </source>
</evidence>
<dbReference type="PANTHER" id="PTHR22738:SF15">
    <property type="entry name" value="LD40758P"/>
    <property type="match status" value="1"/>
</dbReference>
<dbReference type="Pfam" id="PF00788">
    <property type="entry name" value="RA"/>
    <property type="match status" value="1"/>
</dbReference>
<proteinExistence type="predicted"/>
<dbReference type="CDD" id="cd21886">
    <property type="entry name" value="SARAH_RASSF2-like"/>
    <property type="match status" value="1"/>
</dbReference>
<dbReference type="SUPFAM" id="SSF54236">
    <property type="entry name" value="Ubiquitin-like"/>
    <property type="match status" value="1"/>
</dbReference>